<evidence type="ECO:0000256" key="1">
    <source>
        <dbReference type="SAM" id="SignalP"/>
    </source>
</evidence>
<dbReference type="EMBL" id="GBRH01220193">
    <property type="protein sequence ID" value="JAD77702.1"/>
    <property type="molecule type" value="Transcribed_RNA"/>
</dbReference>
<proteinExistence type="predicted"/>
<dbReference type="AlphaFoldDB" id="A0A0A9D1T1"/>
<feature type="chain" id="PRO_5002046249" evidence="1">
    <location>
        <begin position="18"/>
        <end position="51"/>
    </location>
</feature>
<keyword evidence="1" id="KW-0732">Signal</keyword>
<feature type="signal peptide" evidence="1">
    <location>
        <begin position="1"/>
        <end position="17"/>
    </location>
</feature>
<sequence length="51" mass="6124">MWIVLDLLLVLHNRSFPIECNFFQWIDSNQNRSCFCIDKIARISQLQIVKN</sequence>
<organism evidence="2">
    <name type="scientific">Arundo donax</name>
    <name type="common">Giant reed</name>
    <name type="synonym">Donax arundinaceus</name>
    <dbReference type="NCBI Taxonomy" id="35708"/>
    <lineage>
        <taxon>Eukaryota</taxon>
        <taxon>Viridiplantae</taxon>
        <taxon>Streptophyta</taxon>
        <taxon>Embryophyta</taxon>
        <taxon>Tracheophyta</taxon>
        <taxon>Spermatophyta</taxon>
        <taxon>Magnoliopsida</taxon>
        <taxon>Liliopsida</taxon>
        <taxon>Poales</taxon>
        <taxon>Poaceae</taxon>
        <taxon>PACMAD clade</taxon>
        <taxon>Arundinoideae</taxon>
        <taxon>Arundineae</taxon>
        <taxon>Arundo</taxon>
    </lineage>
</organism>
<reference evidence="2" key="2">
    <citation type="journal article" date="2015" name="Data Brief">
        <title>Shoot transcriptome of the giant reed, Arundo donax.</title>
        <authorList>
            <person name="Barrero R.A."/>
            <person name="Guerrero F.D."/>
            <person name="Moolhuijzen P."/>
            <person name="Goolsby J.A."/>
            <person name="Tidwell J."/>
            <person name="Bellgard S.E."/>
            <person name="Bellgard M.I."/>
        </authorList>
    </citation>
    <scope>NUCLEOTIDE SEQUENCE</scope>
    <source>
        <tissue evidence="2">Shoot tissue taken approximately 20 cm above the soil surface</tissue>
    </source>
</reference>
<name>A0A0A9D1T1_ARUDO</name>
<protein>
    <submittedName>
        <fullName evidence="2">Uncharacterized protein</fullName>
    </submittedName>
</protein>
<evidence type="ECO:0000313" key="2">
    <source>
        <dbReference type="EMBL" id="JAD77702.1"/>
    </source>
</evidence>
<reference evidence="2" key="1">
    <citation type="submission" date="2014-09" db="EMBL/GenBank/DDBJ databases">
        <authorList>
            <person name="Magalhaes I.L.F."/>
            <person name="Oliveira U."/>
            <person name="Santos F.R."/>
            <person name="Vidigal T.H.D.A."/>
            <person name="Brescovit A.D."/>
            <person name="Santos A.J."/>
        </authorList>
    </citation>
    <scope>NUCLEOTIDE SEQUENCE</scope>
    <source>
        <tissue evidence="2">Shoot tissue taken approximately 20 cm above the soil surface</tissue>
    </source>
</reference>
<accession>A0A0A9D1T1</accession>